<sequence length="85" mass="9452">MAFEQATPHHGQSAYTIHITDPSLPREEWQTGPAGYALQVVPLGSSMDYQWPDAVQHFLTTLVAAHPEWTVTGYRSFPSTQVITP</sequence>
<name>A0ABP8ANR5_9ACTN</name>
<organism evidence="1 2">
    <name type="scientific">Streptosporangium oxazolinicum</name>
    <dbReference type="NCBI Taxonomy" id="909287"/>
    <lineage>
        <taxon>Bacteria</taxon>
        <taxon>Bacillati</taxon>
        <taxon>Actinomycetota</taxon>
        <taxon>Actinomycetes</taxon>
        <taxon>Streptosporangiales</taxon>
        <taxon>Streptosporangiaceae</taxon>
        <taxon>Streptosporangium</taxon>
    </lineage>
</organism>
<keyword evidence="2" id="KW-1185">Reference proteome</keyword>
<dbReference type="EMBL" id="BAABAQ010000003">
    <property type="protein sequence ID" value="GAA4187001.1"/>
    <property type="molecule type" value="Genomic_DNA"/>
</dbReference>
<dbReference type="Proteomes" id="UP001501251">
    <property type="component" value="Unassembled WGS sequence"/>
</dbReference>
<dbReference type="RefSeq" id="WP_344917344.1">
    <property type="nucleotide sequence ID" value="NZ_BAABAQ010000003.1"/>
</dbReference>
<comment type="caution">
    <text evidence="1">The sequence shown here is derived from an EMBL/GenBank/DDBJ whole genome shotgun (WGS) entry which is preliminary data.</text>
</comment>
<proteinExistence type="predicted"/>
<evidence type="ECO:0000313" key="2">
    <source>
        <dbReference type="Proteomes" id="UP001501251"/>
    </source>
</evidence>
<evidence type="ECO:0000313" key="1">
    <source>
        <dbReference type="EMBL" id="GAA4187001.1"/>
    </source>
</evidence>
<gene>
    <name evidence="1" type="ORF">GCM10022252_19790</name>
</gene>
<protein>
    <submittedName>
        <fullName evidence="1">Uncharacterized protein</fullName>
    </submittedName>
</protein>
<reference evidence="2" key="1">
    <citation type="journal article" date="2019" name="Int. J. Syst. Evol. Microbiol.">
        <title>The Global Catalogue of Microorganisms (GCM) 10K type strain sequencing project: providing services to taxonomists for standard genome sequencing and annotation.</title>
        <authorList>
            <consortium name="The Broad Institute Genomics Platform"/>
            <consortium name="The Broad Institute Genome Sequencing Center for Infectious Disease"/>
            <person name="Wu L."/>
            <person name="Ma J."/>
        </authorList>
    </citation>
    <scope>NUCLEOTIDE SEQUENCE [LARGE SCALE GENOMIC DNA]</scope>
    <source>
        <strain evidence="2">JCM 17388</strain>
    </source>
</reference>
<accession>A0ABP8ANR5</accession>